<feature type="coiled-coil region" evidence="1">
    <location>
        <begin position="47"/>
        <end position="81"/>
    </location>
</feature>
<organism evidence="3 4">
    <name type="scientific">Acidisarcina polymorpha</name>
    <dbReference type="NCBI Taxonomy" id="2211140"/>
    <lineage>
        <taxon>Bacteria</taxon>
        <taxon>Pseudomonadati</taxon>
        <taxon>Acidobacteriota</taxon>
        <taxon>Terriglobia</taxon>
        <taxon>Terriglobales</taxon>
        <taxon>Acidobacteriaceae</taxon>
        <taxon>Acidisarcina</taxon>
    </lineage>
</organism>
<evidence type="ECO:0000313" key="4">
    <source>
        <dbReference type="Proteomes" id="UP000253606"/>
    </source>
</evidence>
<protein>
    <submittedName>
        <fullName evidence="3">Uncharacterized protein</fullName>
    </submittedName>
</protein>
<keyword evidence="4" id="KW-1185">Reference proteome</keyword>
<keyword evidence="2" id="KW-0472">Membrane</keyword>
<dbReference type="AlphaFoldDB" id="A0A2Z5FZD9"/>
<evidence type="ECO:0000256" key="2">
    <source>
        <dbReference type="SAM" id="Phobius"/>
    </source>
</evidence>
<keyword evidence="1" id="KW-0175">Coiled coil</keyword>
<reference evidence="3 4" key="1">
    <citation type="journal article" date="2018" name="Front. Microbiol.">
        <title>Hydrolytic Capabilities as a Key to Environmental Success: Chitinolytic and Cellulolytic Acidobacteria From Acidic Sub-arctic Soils and Boreal Peatlands.</title>
        <authorList>
            <person name="Belova S.E."/>
            <person name="Ravin N.V."/>
            <person name="Pankratov T.A."/>
            <person name="Rakitin A.L."/>
            <person name="Ivanova A.A."/>
            <person name="Beletsky A.V."/>
            <person name="Mardanov A.V."/>
            <person name="Sinninghe Damste J.S."/>
            <person name="Dedysh S.N."/>
        </authorList>
    </citation>
    <scope>NUCLEOTIDE SEQUENCE [LARGE SCALE GENOMIC DNA]</scope>
    <source>
        <strain evidence="3 4">SBC82</strain>
    </source>
</reference>
<feature type="transmembrane region" description="Helical" evidence="2">
    <location>
        <begin position="24"/>
        <end position="45"/>
    </location>
</feature>
<dbReference type="KEGG" id="abas:ACPOL_2939"/>
<dbReference type="RefSeq" id="WP_114207508.1">
    <property type="nucleotide sequence ID" value="NZ_CP030840.1"/>
</dbReference>
<dbReference type="Proteomes" id="UP000253606">
    <property type="component" value="Chromosome"/>
</dbReference>
<gene>
    <name evidence="3" type="ORF">ACPOL_2939</name>
</gene>
<sequence length="91" mass="10321">MFAGILVAQAAGLCLETWWLHLPWSVAQSVVFFMMVIGISNFTFARQVFISNQLRKANQEIERLTQKAERERIARDLLLDERGAGLGRTLA</sequence>
<dbReference type="EMBL" id="CP030840">
    <property type="protein sequence ID" value="AXC12241.1"/>
    <property type="molecule type" value="Genomic_DNA"/>
</dbReference>
<keyword evidence="2" id="KW-1133">Transmembrane helix</keyword>
<keyword evidence="2" id="KW-0812">Transmembrane</keyword>
<accession>A0A2Z5FZD9</accession>
<evidence type="ECO:0000313" key="3">
    <source>
        <dbReference type="EMBL" id="AXC12241.1"/>
    </source>
</evidence>
<proteinExistence type="predicted"/>
<name>A0A2Z5FZD9_9BACT</name>
<evidence type="ECO:0000256" key="1">
    <source>
        <dbReference type="SAM" id="Coils"/>
    </source>
</evidence>